<dbReference type="GO" id="GO:0006338">
    <property type="term" value="P:chromatin remodeling"/>
    <property type="evidence" value="ECO:0007669"/>
    <property type="project" value="UniProtKB-UniRule"/>
</dbReference>
<dbReference type="GO" id="GO:0016887">
    <property type="term" value="F:ATP hydrolysis activity"/>
    <property type="evidence" value="ECO:0007669"/>
    <property type="project" value="TreeGrafter"/>
</dbReference>
<organism evidence="8 9">
    <name type="scientific">Coemansia guatemalensis</name>
    <dbReference type="NCBI Taxonomy" id="2761395"/>
    <lineage>
        <taxon>Eukaryota</taxon>
        <taxon>Fungi</taxon>
        <taxon>Fungi incertae sedis</taxon>
        <taxon>Zoopagomycota</taxon>
        <taxon>Kickxellomycotina</taxon>
        <taxon>Kickxellomycetes</taxon>
        <taxon>Kickxellales</taxon>
        <taxon>Kickxellaceae</taxon>
        <taxon>Coemansia</taxon>
    </lineage>
</organism>
<feature type="compositionally biased region" description="Basic residues" evidence="6">
    <location>
        <begin position="189"/>
        <end position="205"/>
    </location>
</feature>
<dbReference type="EMBL" id="JANBUO010002347">
    <property type="protein sequence ID" value="KAJ2794964.1"/>
    <property type="molecule type" value="Genomic_DNA"/>
</dbReference>
<comment type="caution">
    <text evidence="8">The sequence shown here is derived from an EMBL/GenBank/DDBJ whole genome shotgun (WGS) entry which is preliminary data.</text>
</comment>
<dbReference type="InterPro" id="IPR020838">
    <property type="entry name" value="DBINO"/>
</dbReference>
<feature type="compositionally biased region" description="Basic residues" evidence="6">
    <location>
        <begin position="229"/>
        <end position="240"/>
    </location>
</feature>
<keyword evidence="9" id="KW-1185">Reference proteome</keyword>
<feature type="coiled-coil region" evidence="5">
    <location>
        <begin position="576"/>
        <end position="613"/>
    </location>
</feature>
<feature type="compositionally biased region" description="Basic and acidic residues" evidence="6">
    <location>
        <begin position="144"/>
        <end position="153"/>
    </location>
</feature>
<dbReference type="GO" id="GO:0005524">
    <property type="term" value="F:ATP binding"/>
    <property type="evidence" value="ECO:0007669"/>
    <property type="project" value="UniProtKB-UniRule"/>
</dbReference>
<dbReference type="GO" id="GO:0003677">
    <property type="term" value="F:DNA binding"/>
    <property type="evidence" value="ECO:0007669"/>
    <property type="project" value="UniProtKB-UniRule"/>
</dbReference>
<dbReference type="EC" id="3.6.4.-" evidence="4"/>
<feature type="region of interest" description="Disordered" evidence="6">
    <location>
        <begin position="137"/>
        <end position="271"/>
    </location>
</feature>
<dbReference type="InterPro" id="IPR050520">
    <property type="entry name" value="INO80/SWR1_helicase"/>
</dbReference>
<name>A0A9W8HPA1_9FUNG</name>
<comment type="subcellular location">
    <subcellularLocation>
        <location evidence="1 4">Nucleus</location>
    </subcellularLocation>
</comment>
<keyword evidence="3 4" id="KW-0067">ATP-binding</keyword>
<evidence type="ECO:0000256" key="4">
    <source>
        <dbReference type="RuleBase" id="RU368001"/>
    </source>
</evidence>
<keyword evidence="4" id="KW-0227">DNA damage</keyword>
<dbReference type="PROSITE" id="PS51413">
    <property type="entry name" value="DBINO"/>
    <property type="match status" value="1"/>
</dbReference>
<keyword evidence="4" id="KW-0378">Hydrolase</keyword>
<comment type="subunit">
    <text evidence="4">Component of the INO80 chromatin-remodeling complex.</text>
</comment>
<dbReference type="CDD" id="cd22249">
    <property type="entry name" value="UDM1_RNF168_RNF169-like"/>
    <property type="match status" value="1"/>
</dbReference>
<protein>
    <recommendedName>
        <fullName evidence="4">Chromatin-remodeling ATPase INO80</fullName>
        <ecNumber evidence="4">3.6.4.-</ecNumber>
    </recommendedName>
</protein>
<reference evidence="8" key="1">
    <citation type="submission" date="2022-07" db="EMBL/GenBank/DDBJ databases">
        <title>Phylogenomic reconstructions and comparative analyses of Kickxellomycotina fungi.</title>
        <authorList>
            <person name="Reynolds N.K."/>
            <person name="Stajich J.E."/>
            <person name="Barry K."/>
            <person name="Grigoriev I.V."/>
            <person name="Crous P."/>
            <person name="Smith M.E."/>
        </authorList>
    </citation>
    <scope>NUCLEOTIDE SEQUENCE</scope>
    <source>
        <strain evidence="8">NRRL 1565</strain>
    </source>
</reference>
<dbReference type="GO" id="GO:0004386">
    <property type="term" value="F:helicase activity"/>
    <property type="evidence" value="ECO:0007669"/>
    <property type="project" value="UniProtKB-KW"/>
</dbReference>
<comment type="similarity">
    <text evidence="4">Belongs to the SNF2/RAD54 helicase family.</text>
</comment>
<dbReference type="OrthoDB" id="5597616at2759"/>
<evidence type="ECO:0000256" key="2">
    <source>
        <dbReference type="ARBA" id="ARBA00022741"/>
    </source>
</evidence>
<evidence type="ECO:0000313" key="9">
    <source>
        <dbReference type="Proteomes" id="UP001140094"/>
    </source>
</evidence>
<feature type="non-terminal residue" evidence="8">
    <location>
        <position position="749"/>
    </location>
</feature>
<dbReference type="GO" id="GO:0006281">
    <property type="term" value="P:DNA repair"/>
    <property type="evidence" value="ECO:0007669"/>
    <property type="project" value="UniProtKB-UniRule"/>
</dbReference>
<comment type="function">
    <text evidence="4">ATPase component of the INO80 complex which remodels chromatin by shifting nucleosomes and is involved in DNA repair.</text>
</comment>
<dbReference type="PANTHER" id="PTHR45685">
    <property type="entry name" value="HELICASE SRCAP-RELATED"/>
    <property type="match status" value="1"/>
</dbReference>
<keyword evidence="4" id="KW-0238">DNA-binding</keyword>
<sequence length="749" mass="83337">PTPGRGAGIGITSLLSDAPVDPRGQDRERGAYDRYGDYATSYRYNRGYNDAEVEGYYPGTHPTEPAGVMSISQLVGGDAGGGHEYTRDTAENATRPPTYGMRTPPSRTTQGAFGYAAEHSPDVPLAKQAEPIVVTDDDSALGHGHPDVADGADKAAAARAELVSDEEDRPLATQTDFGDMPEGGSGKPPAKRRRQTPKSGRRSRSSTKASLADHDAAEYTAPTPVQSTGRRRQPRRLRNGKKLELSRAYVYDEDDDDDDDEDIPLGQSIDNLGESRYPLDISGEQDVAVPGSHMMDGSGAHALPADDYSVDENVQAYVHHVKQRTDRAIAKYEERAKRKSQRMHEHVVQRYGPYLGDYFEKTGERPEYDEVFLDNGYHRVNYGELEDSHEGRGNGHAHARHRGYENGYADDMDYPLSGLARNSLRPPPMGYFPPSRPLSPAGYEFGYGRDDTPRSAGSEPLALLASEEAAAASRIDGYYEKGERGGRKSLWAFIATEQVPRAHRHMVANIQIRNANMRKVVQLCQREVRRVYGLAPTRTIQLNPQQPILVQRPPKELLMRSRRSMREMLMFWKRYEKEEREMRKRAEREAAERQKQEEEAREARRQARKLNFLITQTELYSHFVGSKISDAANAENGQEAADGAGTAAEFKSIDFDNADDAALTAHARQSAQNALAQQQAQARAFDGVRQIQQHAEKDASADVQDASVADALDTMDFQEPQTLGGPEIAQPRMLMCQLKEYQLKGLNWL</sequence>
<feature type="domain" description="DBINO" evidence="7">
    <location>
        <begin position="490"/>
        <end position="630"/>
    </location>
</feature>
<dbReference type="GO" id="GO:0031011">
    <property type="term" value="C:Ino80 complex"/>
    <property type="evidence" value="ECO:0007669"/>
    <property type="project" value="UniProtKB-UniRule"/>
</dbReference>
<proteinExistence type="inferred from homology"/>
<keyword evidence="2" id="KW-0547">Nucleotide-binding</keyword>
<feature type="non-terminal residue" evidence="8">
    <location>
        <position position="1"/>
    </location>
</feature>
<dbReference type="Pfam" id="PF13892">
    <property type="entry name" value="DBINO"/>
    <property type="match status" value="1"/>
</dbReference>
<evidence type="ECO:0000256" key="6">
    <source>
        <dbReference type="SAM" id="MobiDB-lite"/>
    </source>
</evidence>
<feature type="region of interest" description="Disordered" evidence="6">
    <location>
        <begin position="1"/>
        <end position="34"/>
    </location>
</feature>
<evidence type="ECO:0000256" key="1">
    <source>
        <dbReference type="ARBA" id="ARBA00004123"/>
    </source>
</evidence>
<comment type="catalytic activity">
    <reaction evidence="4">
        <text>ATP + H2O = ADP + phosphate + H(+)</text>
        <dbReference type="Rhea" id="RHEA:13065"/>
        <dbReference type="ChEBI" id="CHEBI:15377"/>
        <dbReference type="ChEBI" id="CHEBI:15378"/>
        <dbReference type="ChEBI" id="CHEBI:30616"/>
        <dbReference type="ChEBI" id="CHEBI:43474"/>
        <dbReference type="ChEBI" id="CHEBI:456216"/>
    </reaction>
</comment>
<evidence type="ECO:0000256" key="3">
    <source>
        <dbReference type="ARBA" id="ARBA00022840"/>
    </source>
</evidence>
<keyword evidence="8" id="KW-0347">Helicase</keyword>
<evidence type="ECO:0000313" key="8">
    <source>
        <dbReference type="EMBL" id="KAJ2794964.1"/>
    </source>
</evidence>
<gene>
    <name evidence="8" type="primary">INO80_1</name>
    <name evidence="8" type="ORF">H4R20_006047</name>
</gene>
<dbReference type="AlphaFoldDB" id="A0A9W8HPA1"/>
<dbReference type="Proteomes" id="UP001140094">
    <property type="component" value="Unassembled WGS sequence"/>
</dbReference>
<dbReference type="PANTHER" id="PTHR45685:SF2">
    <property type="entry name" value="CHROMATIN-REMODELING ATPASE INO80"/>
    <property type="match status" value="1"/>
</dbReference>
<dbReference type="GO" id="GO:0042393">
    <property type="term" value="F:histone binding"/>
    <property type="evidence" value="ECO:0007669"/>
    <property type="project" value="TreeGrafter"/>
</dbReference>
<feature type="compositionally biased region" description="Acidic residues" evidence="6">
    <location>
        <begin position="251"/>
        <end position="263"/>
    </location>
</feature>
<keyword evidence="4" id="KW-0234">DNA repair</keyword>
<comment type="domain">
    <text evidence="4">The DBINO region is involved in binding to DNA.</text>
</comment>
<keyword evidence="5" id="KW-0175">Coiled coil</keyword>
<accession>A0A9W8HPA1</accession>
<evidence type="ECO:0000259" key="7">
    <source>
        <dbReference type="PROSITE" id="PS51413"/>
    </source>
</evidence>
<feature type="compositionally biased region" description="Basic and acidic residues" evidence="6">
    <location>
        <begin position="23"/>
        <end position="34"/>
    </location>
</feature>
<evidence type="ECO:0000256" key="5">
    <source>
        <dbReference type="SAM" id="Coils"/>
    </source>
</evidence>